<sequence length="112" mass="12583">MNFSIAFFMIVLILIGEALAGSLWSKLKTGEASKSRIQSSNAKLTSEIKIKHRSRTQQQVTTMKEGRHNQIFGQTVISNSWTPGSSSNKSGTSAPVVERSRRVSIWRSWTWQ</sequence>
<dbReference type="Proteomes" id="UP001620626">
    <property type="component" value="Unassembled WGS sequence"/>
</dbReference>
<dbReference type="AlphaFoldDB" id="A0ABD2LQH1"/>
<comment type="caution">
    <text evidence="2">The sequence shown here is derived from an EMBL/GenBank/DDBJ whole genome shotgun (WGS) entry which is preliminary data.</text>
</comment>
<name>A0ABD2LQH1_9BILA</name>
<dbReference type="EMBL" id="JBICBT010000326">
    <property type="protein sequence ID" value="KAL3117379.1"/>
    <property type="molecule type" value="Genomic_DNA"/>
</dbReference>
<keyword evidence="3" id="KW-1185">Reference proteome</keyword>
<keyword evidence="1" id="KW-0732">Signal</keyword>
<feature type="chain" id="PRO_5044817020" evidence="1">
    <location>
        <begin position="21"/>
        <end position="112"/>
    </location>
</feature>
<accession>A0ABD2LQH1</accession>
<evidence type="ECO:0000256" key="1">
    <source>
        <dbReference type="SAM" id="SignalP"/>
    </source>
</evidence>
<proteinExistence type="predicted"/>
<protein>
    <submittedName>
        <fullName evidence="2">Uncharacterized protein</fullName>
    </submittedName>
</protein>
<reference evidence="2 3" key="1">
    <citation type="submission" date="2024-10" db="EMBL/GenBank/DDBJ databases">
        <authorList>
            <person name="Kim D."/>
        </authorList>
    </citation>
    <scope>NUCLEOTIDE SEQUENCE [LARGE SCALE GENOMIC DNA]</scope>
    <source>
        <strain evidence="2">BH-2024</strain>
    </source>
</reference>
<gene>
    <name evidence="2" type="ORF">niasHT_004175</name>
</gene>
<evidence type="ECO:0000313" key="2">
    <source>
        <dbReference type="EMBL" id="KAL3117379.1"/>
    </source>
</evidence>
<evidence type="ECO:0000313" key="3">
    <source>
        <dbReference type="Proteomes" id="UP001620626"/>
    </source>
</evidence>
<feature type="signal peptide" evidence="1">
    <location>
        <begin position="1"/>
        <end position="20"/>
    </location>
</feature>
<organism evidence="2 3">
    <name type="scientific">Heterodera trifolii</name>
    <dbReference type="NCBI Taxonomy" id="157864"/>
    <lineage>
        <taxon>Eukaryota</taxon>
        <taxon>Metazoa</taxon>
        <taxon>Ecdysozoa</taxon>
        <taxon>Nematoda</taxon>
        <taxon>Chromadorea</taxon>
        <taxon>Rhabditida</taxon>
        <taxon>Tylenchina</taxon>
        <taxon>Tylenchomorpha</taxon>
        <taxon>Tylenchoidea</taxon>
        <taxon>Heteroderidae</taxon>
        <taxon>Heteroderinae</taxon>
        <taxon>Heterodera</taxon>
    </lineage>
</organism>